<protein>
    <submittedName>
        <fullName evidence="1">Uncharacterized protein</fullName>
    </submittedName>
</protein>
<accession>A9P1M3</accession>
<reference evidence="2" key="2">
    <citation type="submission" date="2009-02" db="EMBL/GenBank/DDBJ databases">
        <title>Full length sequence-verified cDNA sequences from Sitka spruce (Picea sitchensis).</title>
        <authorList>
            <person name="Reid K.E."/>
            <person name="Liao N."/>
            <person name="Ralph S."/>
            <person name="Kolosova N."/>
            <person name="Oddy C."/>
            <person name="Moore R."/>
            <person name="Mayo M."/>
            <person name="Wagner S."/>
            <person name="King J."/>
            <person name="Yanchuk A."/>
            <person name="Holt R."/>
            <person name="Jones S."/>
            <person name="Marra M."/>
            <person name="Ritland C.E."/>
            <person name="Ritland K."/>
            <person name="Bohlmann J."/>
        </authorList>
    </citation>
    <scope>NUCLEOTIDE SEQUENCE</scope>
    <source>
        <tissue evidence="2">Green portion of the leader tissue</tissue>
    </source>
</reference>
<name>A9P1M3_PICSI</name>
<dbReference type="AlphaFoldDB" id="A9P1M3"/>
<evidence type="ECO:0000313" key="1">
    <source>
        <dbReference type="EMBL" id="ABK26784.1"/>
    </source>
</evidence>
<evidence type="ECO:0000313" key="2">
    <source>
        <dbReference type="EMBL" id="ACN40573.1"/>
    </source>
</evidence>
<proteinExistence type="evidence at transcript level"/>
<reference evidence="1" key="1">
    <citation type="journal article" date="2008" name="BMC Genomics">
        <title>A conifer genomics resource of 200,000 spruce (Picea spp.) ESTs and 6,464 high-quality, sequence-finished full-length cDNAs for Sitka spruce (Picea sitchensis).</title>
        <authorList>
            <person name="Ralph S.G."/>
            <person name="Chun H.J."/>
            <person name="Kolosova N."/>
            <person name="Cooper D."/>
            <person name="Oddy C."/>
            <person name="Ritland C.E."/>
            <person name="Kirkpatrick R."/>
            <person name="Moore R."/>
            <person name="Barber S."/>
            <person name="Holt R.A."/>
            <person name="Jones S.J."/>
            <person name="Marra M.A."/>
            <person name="Douglas C.J."/>
            <person name="Ritland K."/>
            <person name="Bohlmann J."/>
        </authorList>
    </citation>
    <scope>NUCLEOTIDE SEQUENCE</scope>
    <source>
        <tissue evidence="1">Green portion of the leader tissue</tissue>
    </source>
</reference>
<organism evidence="1">
    <name type="scientific">Picea sitchensis</name>
    <name type="common">Sitka spruce</name>
    <name type="synonym">Pinus sitchensis</name>
    <dbReference type="NCBI Taxonomy" id="3332"/>
    <lineage>
        <taxon>Eukaryota</taxon>
        <taxon>Viridiplantae</taxon>
        <taxon>Streptophyta</taxon>
        <taxon>Embryophyta</taxon>
        <taxon>Tracheophyta</taxon>
        <taxon>Spermatophyta</taxon>
        <taxon>Pinopsida</taxon>
        <taxon>Pinidae</taxon>
        <taxon>Conifers I</taxon>
        <taxon>Pinales</taxon>
        <taxon>Pinaceae</taxon>
        <taxon>Picea</taxon>
    </lineage>
</organism>
<dbReference type="EMBL" id="BT071097">
    <property type="protein sequence ID" value="ACN40573.1"/>
    <property type="molecule type" value="mRNA"/>
</dbReference>
<sequence length="256" mass="28340">MAVRRQPLAVLQDENAEINRGKSTVTKSVGLKTQQPDLSDRITLANITNKPKPRNSGLVSPIAPRKAENHTKGGFGGSFSSAKIGRAGILPRTALGDITNGVESCKAPDTAVKRKKVQGKNVKMGPNPRYELTEEEKQKADAWAREGIERVQFSGKDMEALKEKIAKEEVNSRVTQALSYRTEIPCFLPRALQKDSSIITDFLELDPVEDLCKKGDSPCDDMKLEDVDYDDSFLECLEILQNASKNWPGIMEDCVY</sequence>
<dbReference type="EMBL" id="EF087546">
    <property type="protein sequence ID" value="ABK26784.1"/>
    <property type="molecule type" value="mRNA"/>
</dbReference>